<evidence type="ECO:0000256" key="6">
    <source>
        <dbReference type="RuleBase" id="RU003435"/>
    </source>
</evidence>
<dbReference type="GO" id="GO:0046872">
    <property type="term" value="F:metal ion binding"/>
    <property type="evidence" value="ECO:0007669"/>
    <property type="project" value="UniProtKB-UniRule"/>
</dbReference>
<reference evidence="8 9" key="1">
    <citation type="submission" date="2019-10" db="EMBL/GenBank/DDBJ databases">
        <title>Deinococcus sp. isolated from soil.</title>
        <authorList>
            <person name="Li Y."/>
            <person name="Wang J."/>
        </authorList>
    </citation>
    <scope>NUCLEOTIDE SEQUENCE [LARGE SCALE GENOMIC DNA]</scope>
    <source>
        <strain evidence="8 9">SDU3-2</strain>
    </source>
</reference>
<evidence type="ECO:0000256" key="3">
    <source>
        <dbReference type="ARBA" id="ARBA00022801"/>
    </source>
</evidence>
<dbReference type="AlphaFoldDB" id="A0A7X1NZB2"/>
<dbReference type="InterPro" id="IPR001567">
    <property type="entry name" value="Pept_M3A_M3B_dom"/>
</dbReference>
<evidence type="ECO:0000313" key="9">
    <source>
        <dbReference type="Proteomes" id="UP000484842"/>
    </source>
</evidence>
<protein>
    <submittedName>
        <fullName evidence="8">M3 family oligoendopeptidase</fullName>
    </submittedName>
</protein>
<dbReference type="Proteomes" id="UP000484842">
    <property type="component" value="Unassembled WGS sequence"/>
</dbReference>
<evidence type="ECO:0000256" key="2">
    <source>
        <dbReference type="ARBA" id="ARBA00022723"/>
    </source>
</evidence>
<dbReference type="SUPFAM" id="SSF55486">
    <property type="entry name" value="Metalloproteases ('zincins'), catalytic domain"/>
    <property type="match status" value="1"/>
</dbReference>
<keyword evidence="2 6" id="KW-0479">Metal-binding</keyword>
<name>A0A7X1NZB2_9DEIO</name>
<evidence type="ECO:0000256" key="5">
    <source>
        <dbReference type="ARBA" id="ARBA00023049"/>
    </source>
</evidence>
<keyword evidence="9" id="KW-1185">Reference proteome</keyword>
<evidence type="ECO:0000259" key="7">
    <source>
        <dbReference type="Pfam" id="PF01432"/>
    </source>
</evidence>
<dbReference type="GO" id="GO:0006508">
    <property type="term" value="P:proteolysis"/>
    <property type="evidence" value="ECO:0007669"/>
    <property type="project" value="UniProtKB-KW"/>
</dbReference>
<feature type="domain" description="Peptidase M3A/M3B catalytic" evidence="7">
    <location>
        <begin position="11"/>
        <end position="353"/>
    </location>
</feature>
<keyword evidence="4 6" id="KW-0862">Zinc</keyword>
<keyword evidence="1 6" id="KW-0645">Protease</keyword>
<proteinExistence type="inferred from homology"/>
<comment type="caution">
    <text evidence="8">The sequence shown here is derived from an EMBL/GenBank/DDBJ whole genome shotgun (WGS) entry which is preliminary data.</text>
</comment>
<organism evidence="8 9">
    <name type="scientific">Deinococcus terrestris</name>
    <dbReference type="NCBI Taxonomy" id="2651870"/>
    <lineage>
        <taxon>Bacteria</taxon>
        <taxon>Thermotogati</taxon>
        <taxon>Deinococcota</taxon>
        <taxon>Deinococci</taxon>
        <taxon>Deinococcales</taxon>
        <taxon>Deinococcaceae</taxon>
        <taxon>Deinococcus</taxon>
    </lineage>
</organism>
<accession>A0A7X1NZB2</accession>
<comment type="cofactor">
    <cofactor evidence="6">
        <name>Zn(2+)</name>
        <dbReference type="ChEBI" id="CHEBI:29105"/>
    </cofactor>
    <text evidence="6">Binds 1 zinc ion.</text>
</comment>
<dbReference type="Gene3D" id="1.10.1370.30">
    <property type="match status" value="1"/>
</dbReference>
<evidence type="ECO:0000256" key="4">
    <source>
        <dbReference type="ARBA" id="ARBA00022833"/>
    </source>
</evidence>
<gene>
    <name evidence="8" type="ORF">F8S09_15800</name>
</gene>
<comment type="similarity">
    <text evidence="6">Belongs to the peptidase M3 family.</text>
</comment>
<sequence length="370" mass="43376">MSVKLHGIRTRISHLCGFRTYYEYAVNRGPLHNKAYTPNEVFAFREAIKKHIVPLFLELRRIRKSSLGVQELRPWDNMLNPFGITPMAQFSDDEDVLNRTQQVLNRLDPELGTLFGNLRSEQLIDIESRPDKARNGYSSILPETEQPFVIMHIGPRAFNIHLLFHELGHALHYAMMPKNQPYEVYATPLEFAEFVSQTFEIITVPLLKEFFNKKELGVVDYLLLERVCFDIINTSKLDEFQERIYKEEAVDSKIVSEIYDEVDASYPTGVEWGETAYLRPYFWKNLTLFSSPFYRFEYGVAWVAALKFQAMYQEDPQRSLNRFKDSMRLGFTRSPRELFQTAGIHLDFGEETLAQTAQELRRRMLVRQTN</sequence>
<evidence type="ECO:0000256" key="1">
    <source>
        <dbReference type="ARBA" id="ARBA00022670"/>
    </source>
</evidence>
<evidence type="ECO:0000313" key="8">
    <source>
        <dbReference type="EMBL" id="MPY68121.1"/>
    </source>
</evidence>
<dbReference type="Pfam" id="PF01432">
    <property type="entry name" value="Peptidase_M3"/>
    <property type="match status" value="1"/>
</dbReference>
<dbReference type="EMBL" id="WBSL01000015">
    <property type="protein sequence ID" value="MPY68121.1"/>
    <property type="molecule type" value="Genomic_DNA"/>
</dbReference>
<keyword evidence="5 6" id="KW-0482">Metalloprotease</keyword>
<dbReference type="GO" id="GO:0004222">
    <property type="term" value="F:metalloendopeptidase activity"/>
    <property type="evidence" value="ECO:0007669"/>
    <property type="project" value="InterPro"/>
</dbReference>
<keyword evidence="3 6" id="KW-0378">Hydrolase</keyword>